<accession>A0A6N8TA76</accession>
<dbReference type="PANTHER" id="PTHR34822:SF1">
    <property type="entry name" value="GRPB FAMILY PROTEIN"/>
    <property type="match status" value="1"/>
</dbReference>
<dbReference type="RefSeq" id="WP_160785566.1">
    <property type="nucleotide sequence ID" value="NZ_CP086610.1"/>
</dbReference>
<dbReference type="Proteomes" id="UP000440304">
    <property type="component" value="Unassembled WGS sequence"/>
</dbReference>
<dbReference type="OrthoDB" id="9799092at2"/>
<evidence type="ECO:0000313" key="2">
    <source>
        <dbReference type="Proteomes" id="UP000440304"/>
    </source>
</evidence>
<sequence length="167" mass="18443">MATLVEIVPYDPAWPTFFANAQAVLRAWLGSAVVAVDHIGSTSVPGMPAKPVIDIDITLTGPDAIPGAAARLVEAGYEPRGNRYGDDVWAFLSKSAMPRLRVYLCPPHNRTHEQRLLFRDYLRRHDAAAMAYATLKRRLAERFPYDGDRYTAEKSAFVQGIVAKAVS</sequence>
<dbReference type="EMBL" id="WUML01000004">
    <property type="protein sequence ID" value="MXO00183.1"/>
    <property type="molecule type" value="Genomic_DNA"/>
</dbReference>
<protein>
    <submittedName>
        <fullName evidence="1">GrpB family protein</fullName>
    </submittedName>
</protein>
<dbReference type="Gene3D" id="3.30.460.10">
    <property type="entry name" value="Beta Polymerase, domain 2"/>
    <property type="match status" value="1"/>
</dbReference>
<evidence type="ECO:0000313" key="1">
    <source>
        <dbReference type="EMBL" id="MXO00183.1"/>
    </source>
</evidence>
<proteinExistence type="predicted"/>
<comment type="caution">
    <text evidence="1">The sequence shown here is derived from an EMBL/GenBank/DDBJ whole genome shotgun (WGS) entry which is preliminary data.</text>
</comment>
<dbReference type="InterPro" id="IPR007344">
    <property type="entry name" value="GrpB/CoaE"/>
</dbReference>
<gene>
    <name evidence="1" type="ORF">GR156_07720</name>
</gene>
<dbReference type="Pfam" id="PF04229">
    <property type="entry name" value="GrpB"/>
    <property type="match status" value="1"/>
</dbReference>
<dbReference type="PANTHER" id="PTHR34822">
    <property type="entry name" value="GRPB DOMAIN PROTEIN (AFU_ORTHOLOGUE AFUA_1G01530)"/>
    <property type="match status" value="1"/>
</dbReference>
<dbReference type="InterPro" id="IPR043519">
    <property type="entry name" value="NT_sf"/>
</dbReference>
<reference evidence="1 2" key="1">
    <citation type="submission" date="2019-12" db="EMBL/GenBank/DDBJ databases">
        <title>Shinella granuli gen. nov., sp. nov., and proposal of the reclassification of Zoogloea ramigera ATCC 19623 as Shinella zoogloeoides sp. nov.</title>
        <authorList>
            <person name="Gao J."/>
        </authorList>
    </citation>
    <scope>NUCLEOTIDE SEQUENCE [LARGE SCALE GENOMIC DNA]</scope>
    <source>
        <strain evidence="1 2">DSM 287</strain>
    </source>
</reference>
<organism evidence="1 2">
    <name type="scientific">Shinella zoogloeoides</name>
    <name type="common">Crabtreella saccharophila</name>
    <dbReference type="NCBI Taxonomy" id="352475"/>
    <lineage>
        <taxon>Bacteria</taxon>
        <taxon>Pseudomonadati</taxon>
        <taxon>Pseudomonadota</taxon>
        <taxon>Alphaproteobacteria</taxon>
        <taxon>Hyphomicrobiales</taxon>
        <taxon>Rhizobiaceae</taxon>
        <taxon>Shinella</taxon>
    </lineage>
</organism>
<dbReference type="AlphaFoldDB" id="A0A6N8TA76"/>
<name>A0A6N8TA76_SHIZO</name>
<dbReference type="SUPFAM" id="SSF81301">
    <property type="entry name" value="Nucleotidyltransferase"/>
    <property type="match status" value="1"/>
</dbReference>